<dbReference type="PROSITE" id="PS51257">
    <property type="entry name" value="PROKAR_LIPOPROTEIN"/>
    <property type="match status" value="1"/>
</dbReference>
<organism evidence="1 2">
    <name type="scientific">Candidatus Intestinimonas merdavium</name>
    <dbReference type="NCBI Taxonomy" id="2838622"/>
    <lineage>
        <taxon>Bacteria</taxon>
        <taxon>Bacillati</taxon>
        <taxon>Bacillota</taxon>
        <taxon>Clostridia</taxon>
        <taxon>Eubacteriales</taxon>
        <taxon>Intestinimonas</taxon>
    </lineage>
</organism>
<dbReference type="EMBL" id="DXCX01000075">
    <property type="protein sequence ID" value="HIY73760.1"/>
    <property type="molecule type" value="Genomic_DNA"/>
</dbReference>
<reference evidence="1" key="2">
    <citation type="submission" date="2021-04" db="EMBL/GenBank/DDBJ databases">
        <authorList>
            <person name="Gilroy R."/>
        </authorList>
    </citation>
    <scope>NUCLEOTIDE SEQUENCE</scope>
    <source>
        <strain evidence="1">CHK33-7979</strain>
    </source>
</reference>
<proteinExistence type="predicted"/>
<protein>
    <recommendedName>
        <fullName evidence="3">Lipoprotein</fullName>
    </recommendedName>
</protein>
<gene>
    <name evidence="1" type="ORF">H9826_07285</name>
</gene>
<comment type="caution">
    <text evidence="1">The sequence shown here is derived from an EMBL/GenBank/DDBJ whole genome shotgun (WGS) entry which is preliminary data.</text>
</comment>
<name>A0A9D1Z510_9FIRM</name>
<dbReference type="AlphaFoldDB" id="A0A9D1Z510"/>
<accession>A0A9D1Z510</accession>
<evidence type="ECO:0000313" key="1">
    <source>
        <dbReference type="EMBL" id="HIY73760.1"/>
    </source>
</evidence>
<evidence type="ECO:0000313" key="2">
    <source>
        <dbReference type="Proteomes" id="UP000886824"/>
    </source>
</evidence>
<sequence length="252" mass="26795">MKRKKDVAVLNRWKKRLPLLGLGLLLTLTSCGGGEKMPEAYAVGEDSMPALGTVGVPGAEGTTFAAEESEDGSTITYVYSGLVSGNKEAEIYVDALTADGSCSVIDESGIIQDPPDFSAEEGSVLVGKNTQAEDGILEVGLQWTADSCTVTVSVAEGLQVSEPQPKPSLNVTQAVGTIESMSPSSLGLQGTSMSEYYVYPQEGYVLVDGQTCYQLSVYNKEHSIQETCMLSLDGQNLYRLNQETGQVEQLKG</sequence>
<dbReference type="Proteomes" id="UP000886824">
    <property type="component" value="Unassembled WGS sequence"/>
</dbReference>
<evidence type="ECO:0008006" key="3">
    <source>
        <dbReference type="Google" id="ProtNLM"/>
    </source>
</evidence>
<reference evidence="1" key="1">
    <citation type="journal article" date="2021" name="PeerJ">
        <title>Extensive microbial diversity within the chicken gut microbiome revealed by metagenomics and culture.</title>
        <authorList>
            <person name="Gilroy R."/>
            <person name="Ravi A."/>
            <person name="Getino M."/>
            <person name="Pursley I."/>
            <person name="Horton D.L."/>
            <person name="Alikhan N.F."/>
            <person name="Baker D."/>
            <person name="Gharbi K."/>
            <person name="Hall N."/>
            <person name="Watson M."/>
            <person name="Adriaenssens E.M."/>
            <person name="Foster-Nyarko E."/>
            <person name="Jarju S."/>
            <person name="Secka A."/>
            <person name="Antonio M."/>
            <person name="Oren A."/>
            <person name="Chaudhuri R.R."/>
            <person name="La Ragione R."/>
            <person name="Hildebrand F."/>
            <person name="Pallen M.J."/>
        </authorList>
    </citation>
    <scope>NUCLEOTIDE SEQUENCE</scope>
    <source>
        <strain evidence="1">CHK33-7979</strain>
    </source>
</reference>